<gene>
    <name evidence="1" type="ORF">OBE_13481</name>
</gene>
<dbReference type="AlphaFoldDB" id="K1RSW7"/>
<organism evidence="1">
    <name type="scientific">human gut metagenome</name>
    <dbReference type="NCBI Taxonomy" id="408170"/>
    <lineage>
        <taxon>unclassified sequences</taxon>
        <taxon>metagenomes</taxon>
        <taxon>organismal metagenomes</taxon>
    </lineage>
</organism>
<reference evidence="1" key="1">
    <citation type="journal article" date="2013" name="Environ. Microbiol.">
        <title>Microbiota from the distal guts of lean and obese adolescents exhibit partial functional redundancy besides clear differences in community structure.</title>
        <authorList>
            <person name="Ferrer M."/>
            <person name="Ruiz A."/>
            <person name="Lanza F."/>
            <person name="Haange S.B."/>
            <person name="Oberbach A."/>
            <person name="Till H."/>
            <person name="Bargiela R."/>
            <person name="Campoy C."/>
            <person name="Segura M.T."/>
            <person name="Richter M."/>
            <person name="von Bergen M."/>
            <person name="Seifert J."/>
            <person name="Suarez A."/>
        </authorList>
    </citation>
    <scope>NUCLEOTIDE SEQUENCE</scope>
</reference>
<accession>K1RSW7</accession>
<evidence type="ECO:0000313" key="1">
    <source>
        <dbReference type="EMBL" id="EKC51677.1"/>
    </source>
</evidence>
<proteinExistence type="predicted"/>
<sequence>MSFSSNPLVERREAEYAQLPDEIVRKMKAVSSENPKEYQLKIIKRQRNISISTGDMFLVQPIDGLYYVGQVIKSNLGEDVAFAVPLYQSVPFA</sequence>
<name>K1RSW7_9ZZZZ</name>
<dbReference type="EMBL" id="AJWZ01009306">
    <property type="protein sequence ID" value="EKC51677.1"/>
    <property type="molecule type" value="Genomic_DNA"/>
</dbReference>
<comment type="caution">
    <text evidence="1">The sequence shown here is derived from an EMBL/GenBank/DDBJ whole genome shotgun (WGS) entry which is preliminary data.</text>
</comment>
<protein>
    <submittedName>
        <fullName evidence="1">Uncharacterized protein</fullName>
    </submittedName>
</protein>
<feature type="non-terminal residue" evidence="1">
    <location>
        <position position="93"/>
    </location>
</feature>